<dbReference type="EMBL" id="CM023486">
    <property type="protein sequence ID" value="KAH6928672.1"/>
    <property type="molecule type" value="Genomic_DNA"/>
</dbReference>
<sequence>MPRLPHGHLNRPFHLRRLSYHHVQYILCTPPHEYLTRDPRIHPTIARSATSVVSLVTWHGFATVA</sequence>
<evidence type="ECO:0000313" key="2">
    <source>
        <dbReference type="Proteomes" id="UP000821845"/>
    </source>
</evidence>
<gene>
    <name evidence="1" type="ORF">HPB50_018431</name>
</gene>
<organism evidence="1 2">
    <name type="scientific">Hyalomma asiaticum</name>
    <name type="common">Tick</name>
    <dbReference type="NCBI Taxonomy" id="266040"/>
    <lineage>
        <taxon>Eukaryota</taxon>
        <taxon>Metazoa</taxon>
        <taxon>Ecdysozoa</taxon>
        <taxon>Arthropoda</taxon>
        <taxon>Chelicerata</taxon>
        <taxon>Arachnida</taxon>
        <taxon>Acari</taxon>
        <taxon>Parasitiformes</taxon>
        <taxon>Ixodida</taxon>
        <taxon>Ixodoidea</taxon>
        <taxon>Ixodidae</taxon>
        <taxon>Hyalomminae</taxon>
        <taxon>Hyalomma</taxon>
    </lineage>
</organism>
<dbReference type="Proteomes" id="UP000821845">
    <property type="component" value="Chromosome 6"/>
</dbReference>
<protein>
    <submittedName>
        <fullName evidence="1">Uncharacterized protein</fullName>
    </submittedName>
</protein>
<comment type="caution">
    <text evidence="1">The sequence shown here is derived from an EMBL/GenBank/DDBJ whole genome shotgun (WGS) entry which is preliminary data.</text>
</comment>
<evidence type="ECO:0000313" key="1">
    <source>
        <dbReference type="EMBL" id="KAH6928672.1"/>
    </source>
</evidence>
<proteinExistence type="predicted"/>
<reference evidence="1" key="1">
    <citation type="submission" date="2020-05" db="EMBL/GenBank/DDBJ databases">
        <title>Large-scale comparative analyses of tick genomes elucidate their genetic diversity and vector capacities.</title>
        <authorList>
            <person name="Jia N."/>
            <person name="Wang J."/>
            <person name="Shi W."/>
            <person name="Du L."/>
            <person name="Sun Y."/>
            <person name="Zhan W."/>
            <person name="Jiang J."/>
            <person name="Wang Q."/>
            <person name="Zhang B."/>
            <person name="Ji P."/>
            <person name="Sakyi L.B."/>
            <person name="Cui X."/>
            <person name="Yuan T."/>
            <person name="Jiang B."/>
            <person name="Yang W."/>
            <person name="Lam T.T.-Y."/>
            <person name="Chang Q."/>
            <person name="Ding S."/>
            <person name="Wang X."/>
            <person name="Zhu J."/>
            <person name="Ruan X."/>
            <person name="Zhao L."/>
            <person name="Wei J."/>
            <person name="Que T."/>
            <person name="Du C."/>
            <person name="Cheng J."/>
            <person name="Dai P."/>
            <person name="Han X."/>
            <person name="Huang E."/>
            <person name="Gao Y."/>
            <person name="Liu J."/>
            <person name="Shao H."/>
            <person name="Ye R."/>
            <person name="Li L."/>
            <person name="Wei W."/>
            <person name="Wang X."/>
            <person name="Wang C."/>
            <person name="Yang T."/>
            <person name="Huo Q."/>
            <person name="Li W."/>
            <person name="Guo W."/>
            <person name="Chen H."/>
            <person name="Zhou L."/>
            <person name="Ni X."/>
            <person name="Tian J."/>
            <person name="Zhou Y."/>
            <person name="Sheng Y."/>
            <person name="Liu T."/>
            <person name="Pan Y."/>
            <person name="Xia L."/>
            <person name="Li J."/>
            <person name="Zhao F."/>
            <person name="Cao W."/>
        </authorList>
    </citation>
    <scope>NUCLEOTIDE SEQUENCE</scope>
    <source>
        <strain evidence="1">Hyas-2018</strain>
    </source>
</reference>
<accession>A0ACB7S661</accession>
<name>A0ACB7S661_HYAAI</name>
<keyword evidence="2" id="KW-1185">Reference proteome</keyword>